<dbReference type="PANTHER" id="PTHR37530:SF1">
    <property type="entry name" value="OUTER MEMBRANE PROTEIN SLP"/>
    <property type="match status" value="1"/>
</dbReference>
<dbReference type="AlphaFoldDB" id="A0A432ZL43"/>
<feature type="signal peptide" evidence="1">
    <location>
        <begin position="1"/>
        <end position="17"/>
    </location>
</feature>
<comment type="caution">
    <text evidence="2">The sequence shown here is derived from an EMBL/GenBank/DDBJ whole genome shotgun (WGS) entry which is preliminary data.</text>
</comment>
<reference evidence="2 3" key="1">
    <citation type="journal article" date="2011" name="Front. Microbiol.">
        <title>Genomic signatures of strain selection and enhancement in Bacillus atrophaeus var. globigii, a historical biowarfare simulant.</title>
        <authorList>
            <person name="Gibbons H.S."/>
            <person name="Broomall S.M."/>
            <person name="McNew L.A."/>
            <person name="Daligault H."/>
            <person name="Chapman C."/>
            <person name="Bruce D."/>
            <person name="Karavis M."/>
            <person name="Krepps M."/>
            <person name="McGregor P.A."/>
            <person name="Hong C."/>
            <person name="Park K.H."/>
            <person name="Akmal A."/>
            <person name="Feldman A."/>
            <person name="Lin J.S."/>
            <person name="Chang W.E."/>
            <person name="Higgs B.W."/>
            <person name="Demirev P."/>
            <person name="Lindquist J."/>
            <person name="Liem A."/>
            <person name="Fochler E."/>
            <person name="Read T.D."/>
            <person name="Tapia R."/>
            <person name="Johnson S."/>
            <person name="Bishop-Lilly K.A."/>
            <person name="Detter C."/>
            <person name="Han C."/>
            <person name="Sozhamannan S."/>
            <person name="Rosenzweig C.N."/>
            <person name="Skowronski E.W."/>
        </authorList>
    </citation>
    <scope>NUCLEOTIDE SEQUENCE [LARGE SCALE GENOMIC DNA]</scope>
    <source>
        <strain evidence="2 3">CC-PW-9</strain>
    </source>
</reference>
<name>A0A432ZL43_9GAMM</name>
<dbReference type="RefSeq" id="WP_126842527.1">
    <property type="nucleotide sequence ID" value="NZ_PIQH01000010.1"/>
</dbReference>
<dbReference type="OrthoDB" id="5295757at2"/>
<dbReference type="InterPro" id="IPR004658">
    <property type="entry name" value="OMP_Slp"/>
</dbReference>
<protein>
    <submittedName>
        <fullName evidence="2">Starvation-inducible protein</fullName>
    </submittedName>
</protein>
<evidence type="ECO:0000313" key="2">
    <source>
        <dbReference type="EMBL" id="RUO78745.1"/>
    </source>
</evidence>
<feature type="chain" id="PRO_5019128108" evidence="1">
    <location>
        <begin position="18"/>
        <end position="191"/>
    </location>
</feature>
<dbReference type="Pfam" id="PF03843">
    <property type="entry name" value="Slp"/>
    <property type="match status" value="1"/>
</dbReference>
<proteinExistence type="predicted"/>
<dbReference type="PANTHER" id="PTHR37530">
    <property type="entry name" value="OUTER MEMBRANE PROTEIN SLP"/>
    <property type="match status" value="1"/>
</dbReference>
<gene>
    <name evidence="2" type="ORF">CWI84_10410</name>
</gene>
<keyword evidence="1" id="KW-0732">Signal</keyword>
<dbReference type="PIRSF" id="PIRSF004982">
    <property type="entry name" value="SlP"/>
    <property type="match status" value="1"/>
</dbReference>
<dbReference type="GO" id="GO:0019867">
    <property type="term" value="C:outer membrane"/>
    <property type="evidence" value="ECO:0007669"/>
    <property type="project" value="InterPro"/>
</dbReference>
<keyword evidence="3" id="KW-1185">Reference proteome</keyword>
<evidence type="ECO:0000313" key="3">
    <source>
        <dbReference type="Proteomes" id="UP000287996"/>
    </source>
</evidence>
<dbReference type="EMBL" id="PIQH01000010">
    <property type="protein sequence ID" value="RUO78745.1"/>
    <property type="molecule type" value="Genomic_DNA"/>
</dbReference>
<sequence length="191" mass="21811">MKWLIMSFTLLSLSACSMFPDEIATENEAALVDYAQATANPQQTVGQSARWGGVIADVRNGKDFTIIEMVNFPLKSWGRPIVKDQTNGRYLVLIDGFVDPAVYKKGRSLTVLGTLEAPQKGKIGEYTYLYPVIKASGYHLWEKEVEQLAEIDYAPLWFRHNFYSPYYPYPYPYRVVPVRVQKQPTQKSTKN</sequence>
<organism evidence="2 3">
    <name type="scientific">Idiomarina tyrosinivorans</name>
    <dbReference type="NCBI Taxonomy" id="1445662"/>
    <lineage>
        <taxon>Bacteria</taxon>
        <taxon>Pseudomonadati</taxon>
        <taxon>Pseudomonadota</taxon>
        <taxon>Gammaproteobacteria</taxon>
        <taxon>Alteromonadales</taxon>
        <taxon>Idiomarinaceae</taxon>
        <taxon>Idiomarina</taxon>
    </lineage>
</organism>
<dbReference type="PROSITE" id="PS51257">
    <property type="entry name" value="PROKAR_LIPOPROTEIN"/>
    <property type="match status" value="1"/>
</dbReference>
<accession>A0A432ZL43</accession>
<dbReference type="NCBIfam" id="TIGR00752">
    <property type="entry name" value="slp"/>
    <property type="match status" value="1"/>
</dbReference>
<dbReference type="Proteomes" id="UP000287996">
    <property type="component" value="Unassembled WGS sequence"/>
</dbReference>
<evidence type="ECO:0000256" key="1">
    <source>
        <dbReference type="SAM" id="SignalP"/>
    </source>
</evidence>